<reference evidence="3" key="1">
    <citation type="submission" date="2022-07" db="EMBL/GenBank/DDBJ databases">
        <title>Phylogenomic reconstructions and comparative analyses of Kickxellomycotina fungi.</title>
        <authorList>
            <person name="Reynolds N.K."/>
            <person name="Stajich J.E."/>
            <person name="Barry K."/>
            <person name="Grigoriev I.V."/>
            <person name="Crous P."/>
            <person name="Smith M.E."/>
        </authorList>
    </citation>
    <scope>NUCLEOTIDE SEQUENCE</scope>
    <source>
        <strain evidence="3">RSA 567</strain>
    </source>
</reference>
<name>A0A9W8B6S3_9FUNG</name>
<dbReference type="EMBL" id="JANBQB010000268">
    <property type="protein sequence ID" value="KAJ1978579.1"/>
    <property type="molecule type" value="Genomic_DNA"/>
</dbReference>
<evidence type="ECO:0000256" key="2">
    <source>
        <dbReference type="SAM" id="Phobius"/>
    </source>
</evidence>
<feature type="transmembrane region" description="Helical" evidence="2">
    <location>
        <begin position="12"/>
        <end position="30"/>
    </location>
</feature>
<proteinExistence type="predicted"/>
<keyword evidence="2" id="KW-0472">Membrane</keyword>
<keyword evidence="2" id="KW-0812">Transmembrane</keyword>
<accession>A0A9W8B6S3</accession>
<sequence length="67" mass="7111">MGLLTNRHLTTPLAAFAMAVVVTLATRHAIGAGQRERRRRQDLVKDGDGSLTSSDSNAKPPAQAPTD</sequence>
<dbReference type="OrthoDB" id="5589796at2759"/>
<evidence type="ECO:0000313" key="4">
    <source>
        <dbReference type="Proteomes" id="UP001151582"/>
    </source>
</evidence>
<evidence type="ECO:0000256" key="1">
    <source>
        <dbReference type="SAM" id="MobiDB-lite"/>
    </source>
</evidence>
<dbReference type="Proteomes" id="UP001151582">
    <property type="component" value="Unassembled WGS sequence"/>
</dbReference>
<feature type="region of interest" description="Disordered" evidence="1">
    <location>
        <begin position="30"/>
        <end position="67"/>
    </location>
</feature>
<dbReference type="AlphaFoldDB" id="A0A9W8B6S3"/>
<keyword evidence="4" id="KW-1185">Reference proteome</keyword>
<comment type="caution">
    <text evidence="3">The sequence shown here is derived from an EMBL/GenBank/DDBJ whole genome shotgun (WGS) entry which is preliminary data.</text>
</comment>
<gene>
    <name evidence="3" type="ORF">H4R34_003157</name>
</gene>
<evidence type="ECO:0000313" key="3">
    <source>
        <dbReference type="EMBL" id="KAJ1978579.1"/>
    </source>
</evidence>
<organism evidence="3 4">
    <name type="scientific">Dimargaris verticillata</name>
    <dbReference type="NCBI Taxonomy" id="2761393"/>
    <lineage>
        <taxon>Eukaryota</taxon>
        <taxon>Fungi</taxon>
        <taxon>Fungi incertae sedis</taxon>
        <taxon>Zoopagomycota</taxon>
        <taxon>Kickxellomycotina</taxon>
        <taxon>Dimargaritomycetes</taxon>
        <taxon>Dimargaritales</taxon>
        <taxon>Dimargaritaceae</taxon>
        <taxon>Dimargaris</taxon>
    </lineage>
</organism>
<feature type="compositionally biased region" description="Basic and acidic residues" evidence="1">
    <location>
        <begin position="39"/>
        <end position="48"/>
    </location>
</feature>
<protein>
    <submittedName>
        <fullName evidence="3">Uncharacterized protein</fullName>
    </submittedName>
</protein>
<keyword evidence="2" id="KW-1133">Transmembrane helix</keyword>